<gene>
    <name evidence="3" type="ORF">J2S18_002855</name>
</gene>
<dbReference type="PANTHER" id="PTHR45947:SF3">
    <property type="entry name" value="SULFOQUINOVOSYL TRANSFERASE SQD2"/>
    <property type="match status" value="1"/>
</dbReference>
<accession>A0ABT9UX64</accession>
<reference evidence="3 4" key="1">
    <citation type="submission" date="2023-07" db="EMBL/GenBank/DDBJ databases">
        <title>Genomic Encyclopedia of Type Strains, Phase IV (KMG-IV): sequencing the most valuable type-strain genomes for metagenomic binning, comparative biology and taxonomic classification.</title>
        <authorList>
            <person name="Goeker M."/>
        </authorList>
    </citation>
    <scope>NUCLEOTIDE SEQUENCE [LARGE SCALE GENOMIC DNA]</scope>
    <source>
        <strain evidence="3 4">DSM 20694</strain>
    </source>
</reference>
<name>A0ABT9UX64_9FIRM</name>
<dbReference type="EMBL" id="JAUSUF010000013">
    <property type="protein sequence ID" value="MDQ0150881.1"/>
    <property type="molecule type" value="Genomic_DNA"/>
</dbReference>
<sequence>MNILYLTISNLNLKERGLYQDLINGLKERGHNITLVMANEARVLNKTIFLKENNINVLRIKVGNLFGVNFIKKGINNILIEKKFKKGIKKYLKDKNFDLILYATPPVTFANVIEYLKKEYNCKTYLMLKDIFPQNAIDIGLFKDKGIIHKFFRKKEKKLYKLSDFIGCMSKKNMKYLLENNKEINEEKVEVFPNTINISNLEDNTSLEYRKKYGVKDDCILYVFGGNLGKPQGLSFLMKGIKSIENYDKAYFFIVGDGSEKEDVKSFASKTKNITFIDRLPKEKYENLIKECDVGILSLDYRFTIPNYPSRTLSYMDKGMPILACTDKNTDIKELIEKEAKCGKWCYSNDIDSFKESIEYFYINKEKLKDIGLNGRRFLEENFNVKKSITILEDHFNEGEKIYV</sequence>
<keyword evidence="4" id="KW-1185">Reference proteome</keyword>
<dbReference type="CDD" id="cd03794">
    <property type="entry name" value="GT4_WbuB-like"/>
    <property type="match status" value="1"/>
</dbReference>
<evidence type="ECO:0000313" key="4">
    <source>
        <dbReference type="Proteomes" id="UP001228504"/>
    </source>
</evidence>
<dbReference type="Pfam" id="PF13439">
    <property type="entry name" value="Glyco_transf_4"/>
    <property type="match status" value="1"/>
</dbReference>
<dbReference type="PANTHER" id="PTHR45947">
    <property type="entry name" value="SULFOQUINOVOSYL TRANSFERASE SQD2"/>
    <property type="match status" value="1"/>
</dbReference>
<feature type="domain" description="Glycosyl transferase family 1" evidence="1">
    <location>
        <begin position="208"/>
        <end position="377"/>
    </location>
</feature>
<organism evidence="3 4">
    <name type="scientific">Eubacterium multiforme</name>
    <dbReference type="NCBI Taxonomy" id="83339"/>
    <lineage>
        <taxon>Bacteria</taxon>
        <taxon>Bacillati</taxon>
        <taxon>Bacillota</taxon>
        <taxon>Clostridia</taxon>
        <taxon>Eubacteriales</taxon>
        <taxon>Eubacteriaceae</taxon>
        <taxon>Eubacterium</taxon>
    </lineage>
</organism>
<dbReference type="InterPro" id="IPR050194">
    <property type="entry name" value="Glycosyltransferase_grp1"/>
</dbReference>
<dbReference type="Proteomes" id="UP001228504">
    <property type="component" value="Unassembled WGS sequence"/>
</dbReference>
<evidence type="ECO:0000259" key="1">
    <source>
        <dbReference type="Pfam" id="PF00534"/>
    </source>
</evidence>
<comment type="caution">
    <text evidence="3">The sequence shown here is derived from an EMBL/GenBank/DDBJ whole genome shotgun (WGS) entry which is preliminary data.</text>
</comment>
<dbReference type="RefSeq" id="WP_307487720.1">
    <property type="nucleotide sequence ID" value="NZ_JAUSUF010000013.1"/>
</dbReference>
<dbReference type="Pfam" id="PF00534">
    <property type="entry name" value="Glycos_transf_1"/>
    <property type="match status" value="1"/>
</dbReference>
<dbReference type="Gene3D" id="3.40.50.2000">
    <property type="entry name" value="Glycogen Phosphorylase B"/>
    <property type="match status" value="2"/>
</dbReference>
<dbReference type="InterPro" id="IPR001296">
    <property type="entry name" value="Glyco_trans_1"/>
</dbReference>
<dbReference type="InterPro" id="IPR028098">
    <property type="entry name" value="Glyco_trans_4-like_N"/>
</dbReference>
<proteinExistence type="predicted"/>
<protein>
    <submittedName>
        <fullName evidence="3">Glycosyltransferase involved in cell wall biosynthesis</fullName>
    </submittedName>
</protein>
<evidence type="ECO:0000259" key="2">
    <source>
        <dbReference type="Pfam" id="PF13439"/>
    </source>
</evidence>
<evidence type="ECO:0000313" key="3">
    <source>
        <dbReference type="EMBL" id="MDQ0150881.1"/>
    </source>
</evidence>
<feature type="domain" description="Glycosyltransferase subfamily 4-like N-terminal" evidence="2">
    <location>
        <begin position="21"/>
        <end position="199"/>
    </location>
</feature>
<dbReference type="SUPFAM" id="SSF53756">
    <property type="entry name" value="UDP-Glycosyltransferase/glycogen phosphorylase"/>
    <property type="match status" value="1"/>
</dbReference>